<dbReference type="GO" id="GO:0005576">
    <property type="term" value="C:extracellular region"/>
    <property type="evidence" value="ECO:0007669"/>
    <property type="project" value="TreeGrafter"/>
</dbReference>
<comment type="function">
    <text evidence="13">Glucosidase involved in the degradation of cellulosic biomass. Active on lichenan.</text>
</comment>
<dbReference type="GO" id="GO:0005886">
    <property type="term" value="C:plasma membrane"/>
    <property type="evidence" value="ECO:0007669"/>
    <property type="project" value="UniProtKB-SubCell"/>
</dbReference>
<dbReference type="RefSeq" id="XP_018736721.1">
    <property type="nucleotide sequence ID" value="XM_018882334.1"/>
</dbReference>
<feature type="region of interest" description="Disordered" evidence="16">
    <location>
        <begin position="1"/>
        <end position="136"/>
    </location>
</feature>
<evidence type="ECO:0000256" key="14">
    <source>
        <dbReference type="ARBA" id="ARBA00038929"/>
    </source>
</evidence>
<sequence length="773" mass="84540">MDNKDRRSVRDSVTQSAAPLPRPRYTFVESDMYSLNTNHSRDSDFSFLQPEEGEMYDEHDDHESTNEQANIFQPPVPPISSHRRGSNTSSARAPSAASSTGPAQALYQNHAANSSQQTWASSYHTTKGSNGMGGGLNPINSASLHNGSSTIVAEEGTVPAHQAIKATTPFDDHLDPAPIPPPVKPYSGTGFNEKSLASDGQIDGTGMPDNGSPDGNGASGKRGKKKLWIFIGIVALIAILAAVLIPIGLLVIGKNNKDTSRTQQSPSSTSGPSSTSTATSDNSIPSSAKGTILDPSTWLDKTDFNTTYTNATVGGLSIMGLNSTWDDSAQANPHVPPLNEPFPYGELPIRGVNLGGWLVTEPFITPSFFSNTSNPPIVDEWTLVGSLNASGGMANVKQTLETHYATWVNETTLQEIAAAGLDHVRIPYGYWAVKTYPGDQYLPQVSWRYLLRAIEWCRKYGLRVSLDFHAAPGSQNGWNHSGRQGYPHWLNGTQGLVYGNQSLELHDQLSKFFSQDRYKNIITFYGLVNEPKMQTLNNTLVIDWTSQAYDIVRNNSYTGNIVFGDGFLGAGAWKGQFPPSAYPNMTLDIHQYTIFDTYLIGLSHEAKLNLVCNQWATTMNLSSNEMTGHGPTLIGEWSQADNDCTLNLNNVGVGSRWEGNFNPGYSTPPVFTPSCDGAINCTCSPSNTNPDNYSDAYKEYLLQFAEVQMEVFESNGGWGSIYWTWDTELVESSQWSYKKGIEYGIMPKVAYQRTYNCSSQVPDYVALGLPENY</sequence>
<evidence type="ECO:0000256" key="5">
    <source>
        <dbReference type="ARBA" id="ARBA00022801"/>
    </source>
</evidence>
<evidence type="ECO:0000256" key="3">
    <source>
        <dbReference type="ARBA" id="ARBA00022475"/>
    </source>
</evidence>
<evidence type="ECO:0000256" key="8">
    <source>
        <dbReference type="ARBA" id="ARBA00023136"/>
    </source>
</evidence>
<dbReference type="Pfam" id="PF00150">
    <property type="entry name" value="Cellulase"/>
    <property type="match status" value="1"/>
</dbReference>
<evidence type="ECO:0000256" key="4">
    <source>
        <dbReference type="ARBA" id="ARBA00022692"/>
    </source>
</evidence>
<evidence type="ECO:0000256" key="16">
    <source>
        <dbReference type="SAM" id="MobiDB-lite"/>
    </source>
</evidence>
<dbReference type="GeneID" id="30037422"/>
<evidence type="ECO:0000256" key="11">
    <source>
        <dbReference type="ARBA" id="ARBA00023316"/>
    </source>
</evidence>
<keyword evidence="10" id="KW-0326">Glycosidase</keyword>
<feature type="compositionally biased region" description="Polar residues" evidence="16">
    <location>
        <begin position="106"/>
        <end position="129"/>
    </location>
</feature>
<feature type="compositionally biased region" description="Basic and acidic residues" evidence="16">
    <location>
        <begin position="1"/>
        <end position="10"/>
    </location>
</feature>
<keyword evidence="7 17" id="KW-1133">Transmembrane helix</keyword>
<gene>
    <name evidence="19" type="primary">EXG2</name>
    <name evidence="19" type="ORF">AWJ20_5205</name>
</gene>
<keyword evidence="20" id="KW-1185">Reference proteome</keyword>
<protein>
    <recommendedName>
        <fullName evidence="14">glucan 1,3-beta-glucosidase</fullName>
        <ecNumber evidence="14">3.2.1.58</ecNumber>
    </recommendedName>
    <alternativeName>
        <fullName evidence="15">Exo-1,3-beta-glucanase D</fullName>
    </alternativeName>
</protein>
<dbReference type="SUPFAM" id="SSF51445">
    <property type="entry name" value="(Trans)glycosidases"/>
    <property type="match status" value="1"/>
</dbReference>
<evidence type="ECO:0000313" key="20">
    <source>
        <dbReference type="Proteomes" id="UP000189580"/>
    </source>
</evidence>
<dbReference type="Gene3D" id="3.20.20.80">
    <property type="entry name" value="Glycosidases"/>
    <property type="match status" value="1"/>
</dbReference>
<dbReference type="Proteomes" id="UP000189580">
    <property type="component" value="Chromosome d"/>
</dbReference>
<dbReference type="PANTHER" id="PTHR31297">
    <property type="entry name" value="GLUCAN ENDO-1,6-BETA-GLUCOSIDASE B"/>
    <property type="match status" value="1"/>
</dbReference>
<evidence type="ECO:0000256" key="1">
    <source>
        <dbReference type="ARBA" id="ARBA00004401"/>
    </source>
</evidence>
<keyword evidence="4 17" id="KW-0812">Transmembrane</keyword>
<evidence type="ECO:0000256" key="10">
    <source>
        <dbReference type="ARBA" id="ARBA00023295"/>
    </source>
</evidence>
<feature type="domain" description="Glycoside hydrolase family 5" evidence="18">
    <location>
        <begin position="399"/>
        <end position="643"/>
    </location>
</feature>
<feature type="transmembrane region" description="Helical" evidence="17">
    <location>
        <begin position="227"/>
        <end position="252"/>
    </location>
</feature>
<evidence type="ECO:0000256" key="13">
    <source>
        <dbReference type="ARBA" id="ARBA00037126"/>
    </source>
</evidence>
<dbReference type="OrthoDB" id="62120at2759"/>
<evidence type="ECO:0000256" key="17">
    <source>
        <dbReference type="SAM" id="Phobius"/>
    </source>
</evidence>
<dbReference type="PANTHER" id="PTHR31297:SF34">
    <property type="entry name" value="GLUCAN 1,3-BETA-GLUCOSIDASE 2"/>
    <property type="match status" value="1"/>
</dbReference>
<feature type="region of interest" description="Disordered" evidence="16">
    <location>
        <begin position="257"/>
        <end position="289"/>
    </location>
</feature>
<dbReference type="AlphaFoldDB" id="A0A167EM88"/>
<keyword evidence="5" id="KW-0378">Hydrolase</keyword>
<evidence type="ECO:0000256" key="9">
    <source>
        <dbReference type="ARBA" id="ARBA00023180"/>
    </source>
</evidence>
<dbReference type="GO" id="GO:0009986">
    <property type="term" value="C:cell surface"/>
    <property type="evidence" value="ECO:0007669"/>
    <property type="project" value="TreeGrafter"/>
</dbReference>
<reference evidence="19 20" key="1">
    <citation type="submission" date="2016-02" db="EMBL/GenBank/DDBJ databases">
        <title>Complete genome sequence and transcriptome regulation of the pentose utilising yeast Sugiyamaella lignohabitans.</title>
        <authorList>
            <person name="Bellasio M."/>
            <person name="Peymann A."/>
            <person name="Valli M."/>
            <person name="Sipitzky M."/>
            <person name="Graf A."/>
            <person name="Sauer M."/>
            <person name="Marx H."/>
            <person name="Mattanovich D."/>
        </authorList>
    </citation>
    <scope>NUCLEOTIDE SEQUENCE [LARGE SCALE GENOMIC DNA]</scope>
    <source>
        <strain evidence="19 20">CBS 10342</strain>
    </source>
</reference>
<accession>A0A167EM88</accession>
<name>A0A167EM88_9ASCO</name>
<comment type="subcellular location">
    <subcellularLocation>
        <location evidence="1">Cell membrane</location>
        <topology evidence="1">Single-pass type II membrane protein</topology>
    </subcellularLocation>
</comment>
<comment type="catalytic activity">
    <reaction evidence="12">
        <text>Successive hydrolysis of beta-D-glucose units from the non-reducing ends of (1-&gt;3)-beta-D-glucans, releasing alpha-glucose.</text>
        <dbReference type="EC" id="3.2.1.58"/>
    </reaction>
</comment>
<keyword evidence="8 17" id="KW-0472">Membrane</keyword>
<evidence type="ECO:0000259" key="18">
    <source>
        <dbReference type="Pfam" id="PF00150"/>
    </source>
</evidence>
<dbReference type="FunFam" id="3.20.20.80:FF:000033">
    <property type="entry name" value="Glucan 1,3-beta-glucosidase A"/>
    <property type="match status" value="1"/>
</dbReference>
<dbReference type="InterPro" id="IPR001547">
    <property type="entry name" value="Glyco_hydro_5"/>
</dbReference>
<evidence type="ECO:0000256" key="12">
    <source>
        <dbReference type="ARBA" id="ARBA00036824"/>
    </source>
</evidence>
<feature type="compositionally biased region" description="Low complexity" evidence="16">
    <location>
        <begin position="261"/>
        <end position="280"/>
    </location>
</feature>
<evidence type="ECO:0000313" key="19">
    <source>
        <dbReference type="EMBL" id="ANB14244.1"/>
    </source>
</evidence>
<keyword evidence="11" id="KW-0961">Cell wall biogenesis/degradation</keyword>
<proteinExistence type="inferred from homology"/>
<evidence type="ECO:0000256" key="6">
    <source>
        <dbReference type="ARBA" id="ARBA00022968"/>
    </source>
</evidence>
<dbReference type="KEGG" id="slb:AWJ20_5205"/>
<dbReference type="EMBL" id="CP014502">
    <property type="protein sequence ID" value="ANB14244.1"/>
    <property type="molecule type" value="Genomic_DNA"/>
</dbReference>
<dbReference type="GO" id="GO:0071555">
    <property type="term" value="P:cell wall organization"/>
    <property type="evidence" value="ECO:0007669"/>
    <property type="project" value="UniProtKB-KW"/>
</dbReference>
<feature type="region of interest" description="Disordered" evidence="16">
    <location>
        <begin position="168"/>
        <end position="222"/>
    </location>
</feature>
<feature type="compositionally biased region" description="Low complexity" evidence="16">
    <location>
        <begin position="86"/>
        <end position="105"/>
    </location>
</feature>
<dbReference type="InterPro" id="IPR050386">
    <property type="entry name" value="Glycosyl_hydrolase_5"/>
</dbReference>
<keyword evidence="6" id="KW-0735">Signal-anchor</keyword>
<dbReference type="InterPro" id="IPR017853">
    <property type="entry name" value="GH"/>
</dbReference>
<organism evidence="19 20">
    <name type="scientific">Sugiyamaella lignohabitans</name>
    <dbReference type="NCBI Taxonomy" id="796027"/>
    <lineage>
        <taxon>Eukaryota</taxon>
        <taxon>Fungi</taxon>
        <taxon>Dikarya</taxon>
        <taxon>Ascomycota</taxon>
        <taxon>Saccharomycotina</taxon>
        <taxon>Dipodascomycetes</taxon>
        <taxon>Dipodascales</taxon>
        <taxon>Trichomonascaceae</taxon>
        <taxon>Sugiyamaella</taxon>
    </lineage>
</organism>
<comment type="similarity">
    <text evidence="2">Belongs to the glycosyl hydrolase 5 (cellulase A) family.</text>
</comment>
<keyword evidence="3" id="KW-1003">Cell membrane</keyword>
<evidence type="ECO:0000256" key="15">
    <source>
        <dbReference type="ARBA" id="ARBA00041260"/>
    </source>
</evidence>
<keyword evidence="9" id="KW-0325">Glycoprotein</keyword>
<evidence type="ECO:0000256" key="2">
    <source>
        <dbReference type="ARBA" id="ARBA00005641"/>
    </source>
</evidence>
<dbReference type="EC" id="3.2.1.58" evidence="14"/>
<evidence type="ECO:0000256" key="7">
    <source>
        <dbReference type="ARBA" id="ARBA00022989"/>
    </source>
</evidence>
<dbReference type="GO" id="GO:0004338">
    <property type="term" value="F:glucan exo-1,3-beta-glucosidase activity"/>
    <property type="evidence" value="ECO:0007669"/>
    <property type="project" value="UniProtKB-EC"/>
</dbReference>
<dbReference type="GO" id="GO:0009251">
    <property type="term" value="P:glucan catabolic process"/>
    <property type="evidence" value="ECO:0007669"/>
    <property type="project" value="TreeGrafter"/>
</dbReference>